<dbReference type="STRING" id="254406.SAMN04488042_103211"/>
<evidence type="ECO:0000259" key="3">
    <source>
        <dbReference type="PROSITE" id="PS51186"/>
    </source>
</evidence>
<name>A0A1I4MR96_9RHOB</name>
<dbReference type="InterPro" id="IPR016181">
    <property type="entry name" value="Acyl_CoA_acyltransferase"/>
</dbReference>
<gene>
    <name evidence="4" type="ORF">SAMN04488042_103211</name>
</gene>
<dbReference type="RefSeq" id="WP_242654755.1">
    <property type="nucleotide sequence ID" value="NZ_FOTQ01000003.1"/>
</dbReference>
<keyword evidence="2" id="KW-0012">Acyltransferase</keyword>
<dbReference type="InterPro" id="IPR050832">
    <property type="entry name" value="Bact_Acetyltransf"/>
</dbReference>
<dbReference type="PANTHER" id="PTHR43877">
    <property type="entry name" value="AMINOALKYLPHOSPHONATE N-ACETYLTRANSFERASE-RELATED-RELATED"/>
    <property type="match status" value="1"/>
</dbReference>
<evidence type="ECO:0000313" key="4">
    <source>
        <dbReference type="EMBL" id="SFM05779.1"/>
    </source>
</evidence>
<evidence type="ECO:0000256" key="1">
    <source>
        <dbReference type="ARBA" id="ARBA00022679"/>
    </source>
</evidence>
<keyword evidence="1 4" id="KW-0808">Transferase</keyword>
<dbReference type="EMBL" id="FOTQ01000003">
    <property type="protein sequence ID" value="SFM05779.1"/>
    <property type="molecule type" value="Genomic_DNA"/>
</dbReference>
<dbReference type="Pfam" id="PF00583">
    <property type="entry name" value="Acetyltransf_1"/>
    <property type="match status" value="1"/>
</dbReference>
<dbReference type="Proteomes" id="UP000199144">
    <property type="component" value="Unassembled WGS sequence"/>
</dbReference>
<sequence>MIKKASAIRVVPGNPRDRQATALLQASHALMRSLFNPEENHFLSVDELCTPDIRFFIAREDDKTLGCAALANRGEYGEIKSMFVDPIARGKGIAHKLMQRLDAEARAQRLSALKLETGDKLEQAHSLYKAHGFVECGPFGDYEANSTSIFMTKALD</sequence>
<dbReference type="GO" id="GO:0016747">
    <property type="term" value="F:acyltransferase activity, transferring groups other than amino-acyl groups"/>
    <property type="evidence" value="ECO:0007669"/>
    <property type="project" value="InterPro"/>
</dbReference>
<evidence type="ECO:0000256" key="2">
    <source>
        <dbReference type="ARBA" id="ARBA00023315"/>
    </source>
</evidence>
<accession>A0A1I4MR96</accession>
<organism evidence="4 5">
    <name type="scientific">Shimia aestuarii</name>
    <dbReference type="NCBI Taxonomy" id="254406"/>
    <lineage>
        <taxon>Bacteria</taxon>
        <taxon>Pseudomonadati</taxon>
        <taxon>Pseudomonadota</taxon>
        <taxon>Alphaproteobacteria</taxon>
        <taxon>Rhodobacterales</taxon>
        <taxon>Roseobacteraceae</taxon>
    </lineage>
</organism>
<dbReference type="InterPro" id="IPR000182">
    <property type="entry name" value="GNAT_dom"/>
</dbReference>
<proteinExistence type="predicted"/>
<dbReference type="Gene3D" id="3.40.630.30">
    <property type="match status" value="1"/>
</dbReference>
<dbReference type="PROSITE" id="PS51186">
    <property type="entry name" value="GNAT"/>
    <property type="match status" value="1"/>
</dbReference>
<dbReference type="PANTHER" id="PTHR43877:SF5">
    <property type="entry name" value="BLL8307 PROTEIN"/>
    <property type="match status" value="1"/>
</dbReference>
<dbReference type="AlphaFoldDB" id="A0A1I4MR96"/>
<evidence type="ECO:0000313" key="5">
    <source>
        <dbReference type="Proteomes" id="UP000199144"/>
    </source>
</evidence>
<dbReference type="SUPFAM" id="SSF55729">
    <property type="entry name" value="Acyl-CoA N-acyltransferases (Nat)"/>
    <property type="match status" value="1"/>
</dbReference>
<dbReference type="CDD" id="cd04301">
    <property type="entry name" value="NAT_SF"/>
    <property type="match status" value="1"/>
</dbReference>
<feature type="domain" description="N-acetyltransferase" evidence="3">
    <location>
        <begin position="15"/>
        <end position="156"/>
    </location>
</feature>
<keyword evidence="5" id="KW-1185">Reference proteome</keyword>
<reference evidence="4 5" key="1">
    <citation type="submission" date="2016-10" db="EMBL/GenBank/DDBJ databases">
        <authorList>
            <person name="de Groot N.N."/>
        </authorList>
    </citation>
    <scope>NUCLEOTIDE SEQUENCE [LARGE SCALE GENOMIC DNA]</scope>
    <source>
        <strain evidence="4 5">DSM 15283</strain>
    </source>
</reference>
<protein>
    <submittedName>
        <fullName evidence="4">Putative acetyltransferase</fullName>
    </submittedName>
</protein>